<reference evidence="1" key="2">
    <citation type="journal article" date="2015" name="Data Brief">
        <title>Shoot transcriptome of the giant reed, Arundo donax.</title>
        <authorList>
            <person name="Barrero R.A."/>
            <person name="Guerrero F.D."/>
            <person name="Moolhuijzen P."/>
            <person name="Goolsby J.A."/>
            <person name="Tidwell J."/>
            <person name="Bellgard S.E."/>
            <person name="Bellgard M.I."/>
        </authorList>
    </citation>
    <scope>NUCLEOTIDE SEQUENCE</scope>
    <source>
        <tissue evidence="1">Shoot tissue taken approximately 20 cm above the soil surface</tissue>
    </source>
</reference>
<sequence length="19" mass="2215">MAERVMEGALRNHTAMRKL</sequence>
<accession>A0A0A8ZRM0</accession>
<proteinExistence type="predicted"/>
<dbReference type="AlphaFoldDB" id="A0A0A8ZRM0"/>
<evidence type="ECO:0000313" key="1">
    <source>
        <dbReference type="EMBL" id="JAD39410.1"/>
    </source>
</evidence>
<organism evidence="1">
    <name type="scientific">Arundo donax</name>
    <name type="common">Giant reed</name>
    <name type="synonym">Donax arundinaceus</name>
    <dbReference type="NCBI Taxonomy" id="35708"/>
    <lineage>
        <taxon>Eukaryota</taxon>
        <taxon>Viridiplantae</taxon>
        <taxon>Streptophyta</taxon>
        <taxon>Embryophyta</taxon>
        <taxon>Tracheophyta</taxon>
        <taxon>Spermatophyta</taxon>
        <taxon>Magnoliopsida</taxon>
        <taxon>Liliopsida</taxon>
        <taxon>Poales</taxon>
        <taxon>Poaceae</taxon>
        <taxon>PACMAD clade</taxon>
        <taxon>Arundinoideae</taxon>
        <taxon>Arundineae</taxon>
        <taxon>Arundo</taxon>
    </lineage>
</organism>
<protein>
    <submittedName>
        <fullName evidence="1">Uncharacterized protein</fullName>
    </submittedName>
</protein>
<reference evidence="1" key="1">
    <citation type="submission" date="2014-09" db="EMBL/GenBank/DDBJ databases">
        <authorList>
            <person name="Magalhaes I.L.F."/>
            <person name="Oliveira U."/>
            <person name="Santos F.R."/>
            <person name="Vidigal T.H.D.A."/>
            <person name="Brescovit A.D."/>
            <person name="Santos A.J."/>
        </authorList>
    </citation>
    <scope>NUCLEOTIDE SEQUENCE</scope>
    <source>
        <tissue evidence="1">Shoot tissue taken approximately 20 cm above the soil surface</tissue>
    </source>
</reference>
<dbReference type="EMBL" id="GBRH01258485">
    <property type="protein sequence ID" value="JAD39410.1"/>
    <property type="molecule type" value="Transcribed_RNA"/>
</dbReference>
<name>A0A0A8ZRM0_ARUDO</name>